<dbReference type="InterPro" id="IPR000674">
    <property type="entry name" value="Ald_Oxase/Xan_DH_a/b"/>
</dbReference>
<organism evidence="3 4">
    <name type="scientific">Candidatus Obscuribacter phosphatis</name>
    <dbReference type="NCBI Taxonomy" id="1906157"/>
    <lineage>
        <taxon>Bacteria</taxon>
        <taxon>Bacillati</taxon>
        <taxon>Candidatus Melainabacteria</taxon>
        <taxon>Candidatus Obscuribacterales</taxon>
        <taxon>Candidatus Obscuribacteraceae</taxon>
        <taxon>Candidatus Obscuribacter</taxon>
    </lineage>
</organism>
<dbReference type="Gene3D" id="3.90.1170.50">
    <property type="entry name" value="Aldehyde oxidase/xanthine dehydrogenase, a/b hammerhead"/>
    <property type="match status" value="1"/>
</dbReference>
<dbReference type="GO" id="GO:0030151">
    <property type="term" value="F:molybdenum ion binding"/>
    <property type="evidence" value="ECO:0007669"/>
    <property type="project" value="InterPro"/>
</dbReference>
<dbReference type="FunFam" id="3.30.365.10:FF:000001">
    <property type="entry name" value="Xanthine dehydrogenase oxidase"/>
    <property type="match status" value="1"/>
</dbReference>
<dbReference type="InterPro" id="IPR046867">
    <property type="entry name" value="AldOxase/xan_DH_MoCoBD2"/>
</dbReference>
<dbReference type="InterPro" id="IPR016208">
    <property type="entry name" value="Ald_Oxase/xanthine_DH-like"/>
</dbReference>
<dbReference type="Pfam" id="PF02738">
    <property type="entry name" value="MoCoBD_1"/>
    <property type="match status" value="1"/>
</dbReference>
<accession>A0A8J7P830</accession>
<proteinExistence type="predicted"/>
<dbReference type="SUPFAM" id="SSF54665">
    <property type="entry name" value="CO dehydrogenase molybdoprotein N-domain-like"/>
    <property type="match status" value="1"/>
</dbReference>
<evidence type="ECO:0000259" key="2">
    <source>
        <dbReference type="SMART" id="SM01008"/>
    </source>
</evidence>
<dbReference type="PANTHER" id="PTHR45444">
    <property type="entry name" value="XANTHINE DEHYDROGENASE"/>
    <property type="match status" value="1"/>
</dbReference>
<comment type="cofactor">
    <cofactor evidence="1">
        <name>Mo-molybdopterin cytosine dinucleotide</name>
        <dbReference type="ChEBI" id="CHEBI:71308"/>
    </cofactor>
</comment>
<dbReference type="Proteomes" id="UP000664277">
    <property type="component" value="Unassembled WGS sequence"/>
</dbReference>
<keyword evidence="3" id="KW-0560">Oxidoreductase</keyword>
<name>A0A8J7P830_9BACT</name>
<comment type="caution">
    <text evidence="3">The sequence shown here is derived from an EMBL/GenBank/DDBJ whole genome shotgun (WGS) entry which is preliminary data.</text>
</comment>
<dbReference type="GO" id="GO:0005506">
    <property type="term" value="F:iron ion binding"/>
    <property type="evidence" value="ECO:0007669"/>
    <property type="project" value="InterPro"/>
</dbReference>
<dbReference type="EMBL" id="JAFLCK010000013">
    <property type="protein sequence ID" value="MBN8660769.1"/>
    <property type="molecule type" value="Genomic_DNA"/>
</dbReference>
<dbReference type="Gene3D" id="3.30.365.10">
    <property type="entry name" value="Aldehyde oxidase/xanthine dehydrogenase, molybdopterin binding domain"/>
    <property type="match status" value="4"/>
</dbReference>
<gene>
    <name evidence="3" type="primary">xdhB</name>
    <name evidence="3" type="ORF">J0M35_10420</name>
</gene>
<dbReference type="SMART" id="SM01008">
    <property type="entry name" value="Ald_Xan_dh_C"/>
    <property type="match status" value="1"/>
</dbReference>
<dbReference type="PANTHER" id="PTHR45444:SF3">
    <property type="entry name" value="XANTHINE DEHYDROGENASE"/>
    <property type="match status" value="1"/>
</dbReference>
<dbReference type="InterPro" id="IPR014309">
    <property type="entry name" value="Xanthine_DH_Mopterin-bd_su"/>
</dbReference>
<dbReference type="Pfam" id="PF20256">
    <property type="entry name" value="MoCoBD_2"/>
    <property type="match status" value="1"/>
</dbReference>
<protein>
    <submittedName>
        <fullName evidence="3">Xanthine dehydrogenase molybdopterin binding subunit</fullName>
        <ecNumber evidence="3">1.17.1.4</ecNumber>
    </submittedName>
</protein>
<dbReference type="AlphaFoldDB" id="A0A8J7P830"/>
<reference evidence="3" key="1">
    <citation type="submission" date="2021-02" db="EMBL/GenBank/DDBJ databases">
        <title>Genome-Resolved Metagenomics of a Microbial Community Performing Photosynthetic Biological Nutrient Removal.</title>
        <authorList>
            <person name="Mcdaniel E.A."/>
        </authorList>
    </citation>
    <scope>NUCLEOTIDE SEQUENCE</scope>
    <source>
        <strain evidence="3">UWPOB_OBS1</strain>
    </source>
</reference>
<dbReference type="NCBIfam" id="TIGR02965">
    <property type="entry name" value="xanthine_xdhB"/>
    <property type="match status" value="1"/>
</dbReference>
<dbReference type="EC" id="1.17.1.4" evidence="3"/>
<dbReference type="InterPro" id="IPR037165">
    <property type="entry name" value="AldOxase/xan_DH_Mopterin-bd_sf"/>
</dbReference>
<dbReference type="InterPro" id="IPR008274">
    <property type="entry name" value="AldOxase/xan_DH_MoCoBD1"/>
</dbReference>
<feature type="domain" description="Aldehyde oxidase/xanthine dehydrogenase a/b hammerhead" evidence="2">
    <location>
        <begin position="21"/>
        <end position="127"/>
    </location>
</feature>
<evidence type="ECO:0000313" key="3">
    <source>
        <dbReference type="EMBL" id="MBN8660769.1"/>
    </source>
</evidence>
<dbReference type="Pfam" id="PF01315">
    <property type="entry name" value="Ald_Xan_dh_C"/>
    <property type="match status" value="1"/>
</dbReference>
<sequence length="808" mass="88181">MSAQSKDKGGLNHDSARSHVSGRSIYIDDMPWQKNELVVDYFGSPVAHGKIKSLDLSLAKAVPGVVALYTAADLHHNKFGPILQDEVLLAEEQTEFIGQPIVVIAAESYESIKQAKKLIKLDIEKLQPLLNVDDAIAAGAYIDREYVIERGDAAQAFSAAEHILEGRLVMGGADHFYLESQSCLVYPGENKQLVVHSSTQAPTEVQHVVAHLLGLNMNQVVVIVKRMGGGFGGKECQATHPAVMAALVALRTGRPARLVMNKDDDMMYTGKRHPFQNDYKVAFDGEGRILALEARLYADGGAYNDLSTAVLGRALTHIDNAYYLPNVSVKGRIAKTNFPPNTAFRGFGGPQGVLTIECIMEEIAAYLKVDPFKVRRVNCYGIEERNTTHYGQLLENNSLPELFDRLALSSDYEERLAAVQEFNRSSKTHLKGLSLTAVKFGISFTNKFLNQANALVNIYLDGSVQVSTGATEMGQGVNTNIKAIVADEFGIDYERVIVMATSTEKNNNTSATAASSATDLNGSAAQLACRAIKGRMQQVAADYFAAQEVGIGAYPERIRFQDGMVFDERKPHLKLSFDDLVGHCYRSRVSLGERGHYATPSISFDWSKGKGTPFLYYTNGTAVSEVTIDRFTGALKLDRVDILMDIGKSINEGLNRGQIAGAFFQGMGWLTMEELRYSTKGALLSHSPTTYKIPGIFDLPEHFKIDLLDRENKVNVRGSKAVGEPPLLLGISVWTAVKHALSFVSGENIPVLNAPASGEEILQRITHYLEGAEGGLAKPDSAWGVGGSVLLRGRSTSRVKSKIGKARR</sequence>
<evidence type="ECO:0000256" key="1">
    <source>
        <dbReference type="ARBA" id="ARBA00053029"/>
    </source>
</evidence>
<dbReference type="SUPFAM" id="SSF56003">
    <property type="entry name" value="Molybdenum cofactor-binding domain"/>
    <property type="match status" value="1"/>
</dbReference>
<dbReference type="InterPro" id="IPR036856">
    <property type="entry name" value="Ald_Oxase/Xan_DH_a/b_sf"/>
</dbReference>
<dbReference type="GO" id="GO:0004854">
    <property type="term" value="F:xanthine dehydrogenase activity"/>
    <property type="evidence" value="ECO:0007669"/>
    <property type="project" value="UniProtKB-EC"/>
</dbReference>
<evidence type="ECO:0000313" key="4">
    <source>
        <dbReference type="Proteomes" id="UP000664277"/>
    </source>
</evidence>